<reference evidence="5" key="1">
    <citation type="journal article" date="2021" name="Nat. Commun.">
        <title>Genetic determinants of endophytism in the Arabidopsis root mycobiome.</title>
        <authorList>
            <person name="Mesny F."/>
            <person name="Miyauchi S."/>
            <person name="Thiergart T."/>
            <person name="Pickel B."/>
            <person name="Atanasova L."/>
            <person name="Karlsson M."/>
            <person name="Huettel B."/>
            <person name="Barry K.W."/>
            <person name="Haridas S."/>
            <person name="Chen C."/>
            <person name="Bauer D."/>
            <person name="Andreopoulos W."/>
            <person name="Pangilinan J."/>
            <person name="LaButti K."/>
            <person name="Riley R."/>
            <person name="Lipzen A."/>
            <person name="Clum A."/>
            <person name="Drula E."/>
            <person name="Henrissat B."/>
            <person name="Kohler A."/>
            <person name="Grigoriev I.V."/>
            <person name="Martin F.M."/>
            <person name="Hacquard S."/>
        </authorList>
    </citation>
    <scope>NUCLEOTIDE SEQUENCE</scope>
    <source>
        <strain evidence="5">MPI-SDFR-AT-0068</strain>
    </source>
</reference>
<dbReference type="GO" id="GO:0016787">
    <property type="term" value="F:hydrolase activity"/>
    <property type="evidence" value="ECO:0007669"/>
    <property type="project" value="UniProtKB-KW"/>
</dbReference>
<dbReference type="InterPro" id="IPR019826">
    <property type="entry name" value="Carboxylesterase_B_AS"/>
</dbReference>
<proteinExistence type="inferred from homology"/>
<gene>
    <name evidence="5" type="ORF">BKA59DRAFT_556660</name>
</gene>
<sequence length="595" mass="64666">MRFVGNLSLINAGRALFGLPQAILSPPHETSSAPTATIKNGTYAGVYNAQYDQDFFLGVPFALPPERFSIAQGPNTSWDGVRQATEYSLHCYGYGWDQDGFEQSEDCLYLNIIRPAGLKDTSGLPIAAWIHGGGLFMGGAANPRYNLSFIVNQSVALGTPVIGVSLNYRLSAFGFPTGKEALSEGVTNLGFRDQRLALRWINENIAAFGGDPDKVTIFGESSGAESVAAQILAYNGRDDGLFRGAIAESGFGAPLDRFPGGFNGTRRMQDTYDSLVSSVPSCASLVGLQESLACLRKAPLIEIHQALTASNGRTWAPVLDGDFFADYTTNQLENGRFNKVPILIGANTDEGASFGWGRRPNGGNVDTDDEMREAIATIIPPQAEENTGKAVSELVDELMEFYPNDQSIGIPSLDSWPHIIKPGDSYANQFGAQYRRSAAFFGDHLMQYQRRRANKAWDKHGVPSYVYRFNIRPNGQPAYSGVGHFQEVAFVFYNIHGDGYPTNPFGGEGSYPADAKVMAKTISTAWINFFASLNPNGDSGSKFFSGKEWPVYELSDGPDGKGVVFNINGTHVEVDNWRSGGMEWMADHALTVFGN</sequence>
<dbReference type="PROSITE" id="PS00122">
    <property type="entry name" value="CARBOXYLESTERASE_B_1"/>
    <property type="match status" value="1"/>
</dbReference>
<comment type="caution">
    <text evidence="5">The sequence shown here is derived from an EMBL/GenBank/DDBJ whole genome shotgun (WGS) entry which is preliminary data.</text>
</comment>
<organism evidence="5 6">
    <name type="scientific">Fusarium tricinctum</name>
    <dbReference type="NCBI Taxonomy" id="61284"/>
    <lineage>
        <taxon>Eukaryota</taxon>
        <taxon>Fungi</taxon>
        <taxon>Dikarya</taxon>
        <taxon>Ascomycota</taxon>
        <taxon>Pezizomycotina</taxon>
        <taxon>Sordariomycetes</taxon>
        <taxon>Hypocreomycetidae</taxon>
        <taxon>Hypocreales</taxon>
        <taxon>Nectriaceae</taxon>
        <taxon>Fusarium</taxon>
        <taxon>Fusarium tricinctum species complex</taxon>
    </lineage>
</organism>
<dbReference type="SUPFAM" id="SSF53474">
    <property type="entry name" value="alpha/beta-Hydrolases"/>
    <property type="match status" value="1"/>
</dbReference>
<dbReference type="AlphaFoldDB" id="A0A8K0RUG2"/>
<dbReference type="InterPro" id="IPR002018">
    <property type="entry name" value="CarbesteraseB"/>
</dbReference>
<evidence type="ECO:0000256" key="3">
    <source>
        <dbReference type="RuleBase" id="RU361235"/>
    </source>
</evidence>
<dbReference type="Pfam" id="PF00135">
    <property type="entry name" value="COesterase"/>
    <property type="match status" value="1"/>
</dbReference>
<evidence type="ECO:0000256" key="1">
    <source>
        <dbReference type="ARBA" id="ARBA00005964"/>
    </source>
</evidence>
<accession>A0A8K0RUG2</accession>
<keyword evidence="2 3" id="KW-0378">Hydrolase</keyword>
<dbReference type="Proteomes" id="UP000813427">
    <property type="component" value="Unassembled WGS sequence"/>
</dbReference>
<evidence type="ECO:0000256" key="2">
    <source>
        <dbReference type="ARBA" id="ARBA00022801"/>
    </source>
</evidence>
<dbReference type="PANTHER" id="PTHR11559">
    <property type="entry name" value="CARBOXYLESTERASE"/>
    <property type="match status" value="1"/>
</dbReference>
<evidence type="ECO:0000259" key="4">
    <source>
        <dbReference type="Pfam" id="PF00135"/>
    </source>
</evidence>
<dbReference type="OrthoDB" id="408631at2759"/>
<evidence type="ECO:0000313" key="6">
    <source>
        <dbReference type="Proteomes" id="UP000813427"/>
    </source>
</evidence>
<dbReference type="EMBL" id="JAGPXF010000005">
    <property type="protein sequence ID" value="KAH7241661.1"/>
    <property type="molecule type" value="Genomic_DNA"/>
</dbReference>
<dbReference type="PROSITE" id="PS00941">
    <property type="entry name" value="CARBOXYLESTERASE_B_2"/>
    <property type="match status" value="1"/>
</dbReference>
<dbReference type="InterPro" id="IPR029058">
    <property type="entry name" value="AB_hydrolase_fold"/>
</dbReference>
<protein>
    <recommendedName>
        <fullName evidence="3">Carboxylic ester hydrolase</fullName>
        <ecNumber evidence="3">3.1.1.-</ecNumber>
    </recommendedName>
</protein>
<comment type="similarity">
    <text evidence="1 3">Belongs to the type-B carboxylesterase/lipase family.</text>
</comment>
<dbReference type="InterPro" id="IPR050309">
    <property type="entry name" value="Type-B_Carboxylest/Lipase"/>
</dbReference>
<dbReference type="Gene3D" id="3.40.50.1820">
    <property type="entry name" value="alpha/beta hydrolase"/>
    <property type="match status" value="1"/>
</dbReference>
<dbReference type="EC" id="3.1.1.-" evidence="3"/>
<name>A0A8K0RUG2_9HYPO</name>
<keyword evidence="6" id="KW-1185">Reference proteome</keyword>
<dbReference type="InterPro" id="IPR019819">
    <property type="entry name" value="Carboxylesterase_B_CS"/>
</dbReference>
<feature type="domain" description="Carboxylesterase type B" evidence="4">
    <location>
        <begin position="34"/>
        <end position="552"/>
    </location>
</feature>
<evidence type="ECO:0000313" key="5">
    <source>
        <dbReference type="EMBL" id="KAH7241661.1"/>
    </source>
</evidence>